<reference evidence="1" key="1">
    <citation type="submission" date="2014-09" db="EMBL/GenBank/DDBJ databases">
        <authorList>
            <person name="Magalhaes I.L.F."/>
            <person name="Oliveira U."/>
            <person name="Santos F.R."/>
            <person name="Vidigal T.H.D.A."/>
            <person name="Brescovit A.D."/>
            <person name="Santos A.J."/>
        </authorList>
    </citation>
    <scope>NUCLEOTIDE SEQUENCE</scope>
    <source>
        <tissue evidence="1">Shoot tissue taken approximately 20 cm above the soil surface</tissue>
    </source>
</reference>
<organism evidence="1">
    <name type="scientific">Arundo donax</name>
    <name type="common">Giant reed</name>
    <name type="synonym">Donax arundinaceus</name>
    <dbReference type="NCBI Taxonomy" id="35708"/>
    <lineage>
        <taxon>Eukaryota</taxon>
        <taxon>Viridiplantae</taxon>
        <taxon>Streptophyta</taxon>
        <taxon>Embryophyta</taxon>
        <taxon>Tracheophyta</taxon>
        <taxon>Spermatophyta</taxon>
        <taxon>Magnoliopsida</taxon>
        <taxon>Liliopsida</taxon>
        <taxon>Poales</taxon>
        <taxon>Poaceae</taxon>
        <taxon>PACMAD clade</taxon>
        <taxon>Arundinoideae</taxon>
        <taxon>Arundineae</taxon>
        <taxon>Arundo</taxon>
    </lineage>
</organism>
<name>A0A0A9BPP2_ARUDO</name>
<dbReference type="AlphaFoldDB" id="A0A0A9BPP2"/>
<accession>A0A0A9BPP2</accession>
<protein>
    <submittedName>
        <fullName evidence="1">Uncharacterized protein</fullName>
    </submittedName>
</protein>
<reference evidence="1" key="2">
    <citation type="journal article" date="2015" name="Data Brief">
        <title>Shoot transcriptome of the giant reed, Arundo donax.</title>
        <authorList>
            <person name="Barrero R.A."/>
            <person name="Guerrero F.D."/>
            <person name="Moolhuijzen P."/>
            <person name="Goolsby J.A."/>
            <person name="Tidwell J."/>
            <person name="Bellgard S.E."/>
            <person name="Bellgard M.I."/>
        </authorList>
    </citation>
    <scope>NUCLEOTIDE SEQUENCE</scope>
    <source>
        <tissue evidence="1">Shoot tissue taken approximately 20 cm above the soil surface</tissue>
    </source>
</reference>
<dbReference type="EMBL" id="GBRH01236653">
    <property type="protein sequence ID" value="JAD61242.1"/>
    <property type="molecule type" value="Transcribed_RNA"/>
</dbReference>
<sequence>MGLLKVPKFRGRRRPNPKVQGGCLDFNQLIVNRKFDSRRKDIV</sequence>
<proteinExistence type="predicted"/>
<evidence type="ECO:0000313" key="1">
    <source>
        <dbReference type="EMBL" id="JAD61242.1"/>
    </source>
</evidence>